<gene>
    <name evidence="12" type="ORF">HYH02_002280</name>
</gene>
<evidence type="ECO:0000313" key="12">
    <source>
        <dbReference type="EMBL" id="KAG2452943.1"/>
    </source>
</evidence>
<organism evidence="12 13">
    <name type="scientific">Chlamydomonas schloesseri</name>
    <dbReference type="NCBI Taxonomy" id="2026947"/>
    <lineage>
        <taxon>Eukaryota</taxon>
        <taxon>Viridiplantae</taxon>
        <taxon>Chlorophyta</taxon>
        <taxon>core chlorophytes</taxon>
        <taxon>Chlorophyceae</taxon>
        <taxon>CS clade</taxon>
        <taxon>Chlamydomonadales</taxon>
        <taxon>Chlamydomonadaceae</taxon>
        <taxon>Chlamydomonas</taxon>
    </lineage>
</organism>
<evidence type="ECO:0008006" key="14">
    <source>
        <dbReference type="Google" id="ProtNLM"/>
    </source>
</evidence>
<evidence type="ECO:0000256" key="1">
    <source>
        <dbReference type="ARBA" id="ARBA00004120"/>
    </source>
</evidence>
<evidence type="ECO:0000256" key="7">
    <source>
        <dbReference type="ARBA" id="ARBA00022840"/>
    </source>
</evidence>
<dbReference type="Pfam" id="PF03133">
    <property type="entry name" value="TTL"/>
    <property type="match status" value="1"/>
</dbReference>
<protein>
    <recommendedName>
        <fullName evidence="14">Tubulin--tyrosine ligase-like protein 9</fullName>
    </recommendedName>
</protein>
<evidence type="ECO:0000313" key="13">
    <source>
        <dbReference type="Proteomes" id="UP000613740"/>
    </source>
</evidence>
<dbReference type="OrthoDB" id="564098at2759"/>
<feature type="region of interest" description="Disordered" evidence="11">
    <location>
        <begin position="473"/>
        <end position="601"/>
    </location>
</feature>
<reference evidence="12" key="1">
    <citation type="journal article" date="2020" name="bioRxiv">
        <title>Comparative genomics of Chlamydomonas.</title>
        <authorList>
            <person name="Craig R.J."/>
            <person name="Hasan A.R."/>
            <person name="Ness R.W."/>
            <person name="Keightley P.D."/>
        </authorList>
    </citation>
    <scope>NUCLEOTIDE SEQUENCE</scope>
    <source>
        <strain evidence="12">CCAP 11/173</strain>
    </source>
</reference>
<sequence>MGIRWRCDMDKPVLIQNFKRRGWIDVSSEVEEDSWDLWWANVQSVKQLFGDSLTRLQPHQRINHFPNHYELTRKDLMVKNIKRYQKQVKREGGNAAELDIIPATYVLPQDYMLFAEEFRRCWQLQQKEQQREQQQQQQREREQQGGGGGGGGSSSSGGGGAMASGGGGGTNAAGSSGGGTTWIMKPSSKSQGKGIFLINKLSQIKQWSVGSLPPALRSGTDSYVVSRYIDNPLLIGGKKFDMRIYVVVTSFKPLRVFVSSLGFCRFCNVKYSAEVGELENEFMHLTNVAIQQQGQDYNPHHGNKWPLADMRLYLEATRGPEAAERLFADIDGVILKSLRACQNIIVNDRHCFELYGYDIIIDDTLKPWLIEVNASPSLSTTTQADRLLKHRVISDTLNVVSPPDWLAATDPTALPPDVRGLDPAEHPFREQVGSMRLICDESEEYARWQEERERQAVRAARTAAAAAAAAAAGSAARDGAGGAGGDWSRGAHEQGQGQQGRRLDRHQSARAAVGGRVPVQQYGGGSGGGAGDGGSRQGPGGFAQQPPLPPQQPHHHQAAGGGEPRWEPARAFRNTGAAAGASRAGGGGGGAGGGSRPRSAV</sequence>
<evidence type="ECO:0000256" key="10">
    <source>
        <dbReference type="ARBA" id="ARBA00023273"/>
    </source>
</evidence>
<keyword evidence="8" id="KW-0969">Cilium</keyword>
<accession>A0A835WTE6</accession>
<dbReference type="SUPFAM" id="SSF56059">
    <property type="entry name" value="Glutathione synthetase ATP-binding domain-like"/>
    <property type="match status" value="1"/>
</dbReference>
<feature type="compositionally biased region" description="Gly residues" evidence="11">
    <location>
        <begin position="522"/>
        <end position="541"/>
    </location>
</feature>
<evidence type="ECO:0000256" key="11">
    <source>
        <dbReference type="SAM" id="MobiDB-lite"/>
    </source>
</evidence>
<dbReference type="PANTHER" id="PTHR12241">
    <property type="entry name" value="TUBULIN POLYGLUTAMYLASE"/>
    <property type="match status" value="1"/>
</dbReference>
<name>A0A835WTE6_9CHLO</name>
<dbReference type="GO" id="GO:0070740">
    <property type="term" value="F:tubulin-glutamic acid ligase activity"/>
    <property type="evidence" value="ECO:0007669"/>
    <property type="project" value="TreeGrafter"/>
</dbReference>
<feature type="compositionally biased region" description="Gly residues" evidence="11">
    <location>
        <begin position="583"/>
        <end position="595"/>
    </location>
</feature>
<keyword evidence="4" id="KW-0436">Ligase</keyword>
<keyword evidence="6" id="KW-0547">Nucleotide-binding</keyword>
<dbReference type="InterPro" id="IPR004344">
    <property type="entry name" value="TTL/TTLL_fam"/>
</dbReference>
<dbReference type="Proteomes" id="UP000613740">
    <property type="component" value="Unassembled WGS sequence"/>
</dbReference>
<keyword evidence="5" id="KW-0493">Microtubule</keyword>
<keyword evidence="9" id="KW-0206">Cytoskeleton</keyword>
<evidence type="ECO:0000256" key="8">
    <source>
        <dbReference type="ARBA" id="ARBA00023069"/>
    </source>
</evidence>
<evidence type="ECO:0000256" key="3">
    <source>
        <dbReference type="ARBA" id="ARBA00022490"/>
    </source>
</evidence>
<evidence type="ECO:0000256" key="5">
    <source>
        <dbReference type="ARBA" id="ARBA00022701"/>
    </source>
</evidence>
<feature type="compositionally biased region" description="Gly residues" evidence="11">
    <location>
        <begin position="144"/>
        <end position="180"/>
    </location>
</feature>
<evidence type="ECO:0000256" key="2">
    <source>
        <dbReference type="ARBA" id="ARBA00006118"/>
    </source>
</evidence>
<dbReference type="GO" id="GO:0015631">
    <property type="term" value="F:tubulin binding"/>
    <property type="evidence" value="ECO:0007669"/>
    <property type="project" value="TreeGrafter"/>
</dbReference>
<dbReference type="GO" id="GO:0036064">
    <property type="term" value="C:ciliary basal body"/>
    <property type="evidence" value="ECO:0007669"/>
    <property type="project" value="TreeGrafter"/>
</dbReference>
<dbReference type="PANTHER" id="PTHR12241:SF31">
    <property type="entry name" value="POLYGLUTAMYLASE COMPLEX SUBUNIT TTLL1"/>
    <property type="match status" value="1"/>
</dbReference>
<feature type="region of interest" description="Disordered" evidence="11">
    <location>
        <begin position="130"/>
        <end position="184"/>
    </location>
</feature>
<dbReference type="GO" id="GO:0000226">
    <property type="term" value="P:microtubule cytoskeleton organization"/>
    <property type="evidence" value="ECO:0007669"/>
    <property type="project" value="TreeGrafter"/>
</dbReference>
<evidence type="ECO:0000256" key="6">
    <source>
        <dbReference type="ARBA" id="ARBA00022741"/>
    </source>
</evidence>
<dbReference type="Gene3D" id="3.30.470.20">
    <property type="entry name" value="ATP-grasp fold, B domain"/>
    <property type="match status" value="1"/>
</dbReference>
<dbReference type="GO" id="GO:0005524">
    <property type="term" value="F:ATP binding"/>
    <property type="evidence" value="ECO:0007669"/>
    <property type="project" value="UniProtKB-KW"/>
</dbReference>
<dbReference type="GO" id="GO:0005874">
    <property type="term" value="C:microtubule"/>
    <property type="evidence" value="ECO:0007669"/>
    <property type="project" value="UniProtKB-KW"/>
</dbReference>
<keyword evidence="7" id="KW-0067">ATP-binding</keyword>
<keyword evidence="3" id="KW-0963">Cytoplasm</keyword>
<comment type="subcellular location">
    <subcellularLocation>
        <location evidence="1">Cytoplasm</location>
        <location evidence="1">Cytoskeleton</location>
        <location evidence="1">Cilium basal body</location>
    </subcellularLocation>
</comment>
<dbReference type="PROSITE" id="PS51221">
    <property type="entry name" value="TTL"/>
    <property type="match status" value="1"/>
</dbReference>
<comment type="caution">
    <text evidence="12">The sequence shown here is derived from an EMBL/GenBank/DDBJ whole genome shotgun (WGS) entry which is preliminary data.</text>
</comment>
<keyword evidence="13" id="KW-1185">Reference proteome</keyword>
<dbReference type="AlphaFoldDB" id="A0A835WTE6"/>
<evidence type="ECO:0000256" key="9">
    <source>
        <dbReference type="ARBA" id="ARBA00023212"/>
    </source>
</evidence>
<comment type="similarity">
    <text evidence="2">Belongs to the tubulin polyglutamylase family.</text>
</comment>
<keyword evidence="10" id="KW-0966">Cell projection</keyword>
<dbReference type="EMBL" id="JAEHOD010000004">
    <property type="protein sequence ID" value="KAG2452943.1"/>
    <property type="molecule type" value="Genomic_DNA"/>
</dbReference>
<evidence type="ECO:0000256" key="4">
    <source>
        <dbReference type="ARBA" id="ARBA00022598"/>
    </source>
</evidence>
<proteinExistence type="inferred from homology"/>